<accession>A0A8S5TZV0</accession>
<reference evidence="1" key="1">
    <citation type="journal article" date="2021" name="Proc. Natl. Acad. Sci. U.S.A.">
        <title>A Catalog of Tens of Thousands of Viruses from Human Metagenomes Reveals Hidden Associations with Chronic Diseases.</title>
        <authorList>
            <person name="Tisza M.J."/>
            <person name="Buck C.B."/>
        </authorList>
    </citation>
    <scope>NUCLEOTIDE SEQUENCE</scope>
    <source>
        <strain evidence="1">CtMne5</strain>
    </source>
</reference>
<organism evidence="1">
    <name type="scientific">Myoviridae sp. ctMne5</name>
    <dbReference type="NCBI Taxonomy" id="2825089"/>
    <lineage>
        <taxon>Viruses</taxon>
        <taxon>Duplodnaviria</taxon>
        <taxon>Heunggongvirae</taxon>
        <taxon>Uroviricota</taxon>
        <taxon>Caudoviricetes</taxon>
    </lineage>
</organism>
<evidence type="ECO:0000313" key="1">
    <source>
        <dbReference type="EMBL" id="DAF87737.1"/>
    </source>
</evidence>
<name>A0A8S5TZV0_9CAUD</name>
<dbReference type="EMBL" id="BK015967">
    <property type="protein sequence ID" value="DAF87737.1"/>
    <property type="molecule type" value="Genomic_DNA"/>
</dbReference>
<proteinExistence type="predicted"/>
<protein>
    <submittedName>
        <fullName evidence="1">Uncharacterized protein</fullName>
    </submittedName>
</protein>
<sequence length="189" mass="21230">MSLPEESVAVNTLPEVTTIPTGKKLIFTDPDTNEGGIITLENLTKQILQNLTTQTFGLDQGNLTLLQAINQLNSNAKYSKYSASLIQSQRIEEDTVKEITFYKFGRLVSAFINISVKAFHPSTTDFVDICDIPDDYLPTHNLIVNYVTQVGTPMLFQIHPLKKKASVYGVNELKNDWLIRQVFTYISKA</sequence>